<evidence type="ECO:0000256" key="1">
    <source>
        <dbReference type="ARBA" id="ARBA00000083"/>
    </source>
</evidence>
<evidence type="ECO:0000256" key="4">
    <source>
        <dbReference type="ARBA" id="ARBA00007637"/>
    </source>
</evidence>
<dbReference type="EC" id="5.1.3.2" evidence="5 10"/>
<dbReference type="Gene3D" id="3.40.50.720">
    <property type="entry name" value="NAD(P)-binding Rossmann-like Domain"/>
    <property type="match status" value="1"/>
</dbReference>
<evidence type="ECO:0000256" key="8">
    <source>
        <dbReference type="ARBA" id="ARBA00023235"/>
    </source>
</evidence>
<protein>
    <recommendedName>
        <fullName evidence="6 10">UDP-glucose 4-epimerase</fullName>
        <ecNumber evidence="5 10">5.1.3.2</ecNumber>
    </recommendedName>
</protein>
<comment type="subunit">
    <text evidence="10">Homodimer.</text>
</comment>
<dbReference type="PANTHER" id="PTHR43725">
    <property type="entry name" value="UDP-GLUCOSE 4-EPIMERASE"/>
    <property type="match status" value="1"/>
</dbReference>
<dbReference type="InterPro" id="IPR005886">
    <property type="entry name" value="UDP_G4E"/>
</dbReference>
<keyword evidence="13" id="KW-1185">Reference proteome</keyword>
<name>A0A316GA30_9RHOB</name>
<evidence type="ECO:0000256" key="5">
    <source>
        <dbReference type="ARBA" id="ARBA00013189"/>
    </source>
</evidence>
<dbReference type="PANTHER" id="PTHR43725:SF53">
    <property type="entry name" value="UDP-ARABINOSE 4-EPIMERASE 1"/>
    <property type="match status" value="1"/>
</dbReference>
<dbReference type="InterPro" id="IPR001509">
    <property type="entry name" value="Epimerase_deHydtase"/>
</dbReference>
<comment type="similarity">
    <text evidence="4 10">Belongs to the NAD(P)-dependent epimerase/dehydratase family.</text>
</comment>
<dbReference type="SUPFAM" id="SSF51735">
    <property type="entry name" value="NAD(P)-binding Rossmann-fold domains"/>
    <property type="match status" value="1"/>
</dbReference>
<evidence type="ECO:0000313" key="13">
    <source>
        <dbReference type="Proteomes" id="UP000245390"/>
    </source>
</evidence>
<evidence type="ECO:0000259" key="11">
    <source>
        <dbReference type="Pfam" id="PF01370"/>
    </source>
</evidence>
<gene>
    <name evidence="12" type="ORF">C8D95_10398</name>
</gene>
<evidence type="ECO:0000256" key="10">
    <source>
        <dbReference type="RuleBase" id="RU366046"/>
    </source>
</evidence>
<keyword evidence="8 10" id="KW-0413">Isomerase</keyword>
<dbReference type="RefSeq" id="WP_109758633.1">
    <property type="nucleotide sequence ID" value="NZ_CP034588.1"/>
</dbReference>
<sequence>MRGTVLVTGGAGYIGSHTCKALAHSGFTPVTFDNLSIGNRWAVRWGPIEIGDISDIARLGEVMRRHNPVGIVHFAALALVGESMTEPALYYRQNVAGTLAVLEAARAAGLPPFVFSSTCAVYGTSSEGCIDESLPTAPINPYGASKLMVERVLEDYGRAYGLRSATLRYFNAAGADPDGEIGEFRANETHLIPNAVEALLGRKQALQVFGRDYPTEDGTAIRDYIHVSDLALAHVRALERLIGGGDRFVCNLGTGSGASVAHIVAMLERLANRKLPLEDAPRRPGDPPELVANPSLSKKLLGPDLTTRSDIETILRTALVWHQGERLAALAPSLQA</sequence>
<keyword evidence="7 10" id="KW-0520">NAD</keyword>
<evidence type="ECO:0000256" key="9">
    <source>
        <dbReference type="ARBA" id="ARBA00023277"/>
    </source>
</evidence>
<dbReference type="UniPathway" id="UPA00214"/>
<dbReference type="KEGG" id="salo:EF888_08730"/>
<comment type="caution">
    <text evidence="12">The sequence shown here is derived from an EMBL/GenBank/DDBJ whole genome shotgun (WGS) entry which is preliminary data.</text>
</comment>
<dbReference type="NCBIfam" id="TIGR01179">
    <property type="entry name" value="galE"/>
    <property type="match status" value="1"/>
</dbReference>
<evidence type="ECO:0000256" key="6">
    <source>
        <dbReference type="ARBA" id="ARBA00018569"/>
    </source>
</evidence>
<comment type="cofactor">
    <cofactor evidence="2 10">
        <name>NAD(+)</name>
        <dbReference type="ChEBI" id="CHEBI:57540"/>
    </cofactor>
</comment>
<reference evidence="12 13" key="1">
    <citation type="submission" date="2018-05" db="EMBL/GenBank/DDBJ databases">
        <title>Genomic Encyclopedia of Type Strains, Phase IV (KMG-IV): sequencing the most valuable type-strain genomes for metagenomic binning, comparative biology and taxonomic classification.</title>
        <authorList>
            <person name="Goeker M."/>
        </authorList>
    </citation>
    <scope>NUCLEOTIDE SEQUENCE [LARGE SCALE GENOMIC DNA]</scope>
    <source>
        <strain evidence="12 13">DSM 103371</strain>
    </source>
</reference>
<dbReference type="Gene3D" id="3.90.25.10">
    <property type="entry name" value="UDP-galactose 4-epimerase, domain 1"/>
    <property type="match status" value="1"/>
</dbReference>
<comment type="pathway">
    <text evidence="3 10">Carbohydrate metabolism; galactose metabolism.</text>
</comment>
<dbReference type="Pfam" id="PF01370">
    <property type="entry name" value="Epimerase"/>
    <property type="match status" value="1"/>
</dbReference>
<dbReference type="GO" id="GO:0003978">
    <property type="term" value="F:UDP-glucose 4-epimerase activity"/>
    <property type="evidence" value="ECO:0007669"/>
    <property type="project" value="UniProtKB-UniRule"/>
</dbReference>
<evidence type="ECO:0000256" key="3">
    <source>
        <dbReference type="ARBA" id="ARBA00004947"/>
    </source>
</evidence>
<keyword evidence="9 10" id="KW-0119">Carbohydrate metabolism</keyword>
<dbReference type="Proteomes" id="UP000245390">
    <property type="component" value="Unassembled WGS sequence"/>
</dbReference>
<evidence type="ECO:0000256" key="2">
    <source>
        <dbReference type="ARBA" id="ARBA00001911"/>
    </source>
</evidence>
<dbReference type="CDD" id="cd05247">
    <property type="entry name" value="UDP_G4E_1_SDR_e"/>
    <property type="match status" value="1"/>
</dbReference>
<evidence type="ECO:0000256" key="7">
    <source>
        <dbReference type="ARBA" id="ARBA00023027"/>
    </source>
</evidence>
<dbReference type="GO" id="GO:0033499">
    <property type="term" value="P:galactose catabolic process via UDP-galactose, Leloir pathway"/>
    <property type="evidence" value="ECO:0007669"/>
    <property type="project" value="TreeGrafter"/>
</dbReference>
<evidence type="ECO:0000313" key="12">
    <source>
        <dbReference type="EMBL" id="PWK56866.1"/>
    </source>
</evidence>
<comment type="catalytic activity">
    <reaction evidence="1 10">
        <text>UDP-alpha-D-glucose = UDP-alpha-D-galactose</text>
        <dbReference type="Rhea" id="RHEA:22168"/>
        <dbReference type="ChEBI" id="CHEBI:58885"/>
        <dbReference type="ChEBI" id="CHEBI:66914"/>
        <dbReference type="EC" id="5.1.3.2"/>
    </reaction>
</comment>
<accession>A0A316GA30</accession>
<proteinExistence type="inferred from homology"/>
<dbReference type="AlphaFoldDB" id="A0A316GA30"/>
<dbReference type="InterPro" id="IPR036291">
    <property type="entry name" value="NAD(P)-bd_dom_sf"/>
</dbReference>
<dbReference type="EMBL" id="QGGV01000003">
    <property type="protein sequence ID" value="PWK56866.1"/>
    <property type="molecule type" value="Genomic_DNA"/>
</dbReference>
<dbReference type="OrthoDB" id="9801785at2"/>
<organism evidence="12 13">
    <name type="scientific">Silicimonas algicola</name>
    <dbReference type="NCBI Taxonomy" id="1826607"/>
    <lineage>
        <taxon>Bacteria</taxon>
        <taxon>Pseudomonadati</taxon>
        <taxon>Pseudomonadota</taxon>
        <taxon>Alphaproteobacteria</taxon>
        <taxon>Rhodobacterales</taxon>
        <taxon>Paracoccaceae</taxon>
    </lineage>
</organism>
<feature type="domain" description="NAD-dependent epimerase/dehydratase" evidence="11">
    <location>
        <begin position="5"/>
        <end position="244"/>
    </location>
</feature>